<evidence type="ECO:0000313" key="8">
    <source>
        <dbReference type="EMBL" id="EDR11896.1"/>
    </source>
</evidence>
<dbReference type="HOGENOM" id="CLU_036918_3_0_1"/>
<evidence type="ECO:0000313" key="9">
    <source>
        <dbReference type="Proteomes" id="UP000001194"/>
    </source>
</evidence>
<evidence type="ECO:0000256" key="7">
    <source>
        <dbReference type="SAM" id="SignalP"/>
    </source>
</evidence>
<dbReference type="RefSeq" id="XP_001877793.1">
    <property type="nucleotide sequence ID" value="XM_001877758.1"/>
</dbReference>
<keyword evidence="9" id="KW-1185">Reference proteome</keyword>
<dbReference type="EMBL" id="DS547095">
    <property type="protein sequence ID" value="EDR11896.1"/>
    <property type="molecule type" value="Genomic_DNA"/>
</dbReference>
<feature type="transmembrane region" description="Helical" evidence="6">
    <location>
        <begin position="214"/>
        <end position="238"/>
    </location>
</feature>
<keyword evidence="3 6" id="KW-0812">Transmembrane</keyword>
<feature type="chain" id="PRO_5002748398" evidence="7">
    <location>
        <begin position="17"/>
        <end position="328"/>
    </location>
</feature>
<keyword evidence="5 6" id="KW-0472">Membrane</keyword>
<dbReference type="AlphaFoldDB" id="B0D0W2"/>
<dbReference type="PANTHER" id="PTHR13353">
    <property type="entry name" value="TRANSMEMBRANE PROTEIN 19"/>
    <property type="match status" value="1"/>
</dbReference>
<dbReference type="OrthoDB" id="30881at2759"/>
<dbReference type="PANTHER" id="PTHR13353:SF5">
    <property type="entry name" value="TRANSMEMBRANE PROTEIN 19"/>
    <property type="match status" value="1"/>
</dbReference>
<proteinExistence type="inferred from homology"/>
<reference evidence="8 9" key="1">
    <citation type="journal article" date="2008" name="Nature">
        <title>The genome of Laccaria bicolor provides insights into mycorrhizal symbiosis.</title>
        <authorList>
            <person name="Martin F."/>
            <person name="Aerts A."/>
            <person name="Ahren D."/>
            <person name="Brun A."/>
            <person name="Danchin E.G.J."/>
            <person name="Duchaussoy F."/>
            <person name="Gibon J."/>
            <person name="Kohler A."/>
            <person name="Lindquist E."/>
            <person name="Pereda V."/>
            <person name="Salamov A."/>
            <person name="Shapiro H.J."/>
            <person name="Wuyts J."/>
            <person name="Blaudez D."/>
            <person name="Buee M."/>
            <person name="Brokstein P."/>
            <person name="Canbaeck B."/>
            <person name="Cohen D."/>
            <person name="Courty P.E."/>
            <person name="Coutinho P.M."/>
            <person name="Delaruelle C."/>
            <person name="Detter J.C."/>
            <person name="Deveau A."/>
            <person name="DiFazio S."/>
            <person name="Duplessis S."/>
            <person name="Fraissinet-Tachet L."/>
            <person name="Lucic E."/>
            <person name="Frey-Klett P."/>
            <person name="Fourrey C."/>
            <person name="Feussner I."/>
            <person name="Gay G."/>
            <person name="Grimwood J."/>
            <person name="Hoegger P.J."/>
            <person name="Jain P."/>
            <person name="Kilaru S."/>
            <person name="Labbe J."/>
            <person name="Lin Y.C."/>
            <person name="Legue V."/>
            <person name="Le Tacon F."/>
            <person name="Marmeisse R."/>
            <person name="Melayah D."/>
            <person name="Montanini B."/>
            <person name="Muratet M."/>
            <person name="Nehls U."/>
            <person name="Niculita-Hirzel H."/>
            <person name="Oudot-Le Secq M.P."/>
            <person name="Peter M."/>
            <person name="Quesneville H."/>
            <person name="Rajashekar B."/>
            <person name="Reich M."/>
            <person name="Rouhier N."/>
            <person name="Schmutz J."/>
            <person name="Yin T."/>
            <person name="Chalot M."/>
            <person name="Henrissat B."/>
            <person name="Kuees U."/>
            <person name="Lucas S."/>
            <person name="Van de Peer Y."/>
            <person name="Podila G.K."/>
            <person name="Polle A."/>
            <person name="Pukkila P.J."/>
            <person name="Richardson P.M."/>
            <person name="Rouze P."/>
            <person name="Sanders I.R."/>
            <person name="Stajich J.E."/>
            <person name="Tunlid A."/>
            <person name="Tuskan G."/>
            <person name="Grigoriev I.V."/>
        </authorList>
    </citation>
    <scope>NUCLEOTIDE SEQUENCE [LARGE SCALE GENOMIC DNA]</scope>
    <source>
        <strain evidence="9">S238N-H82 / ATCC MYA-4686</strain>
    </source>
</reference>
<dbReference type="Pfam" id="PF01940">
    <property type="entry name" value="DUF92"/>
    <property type="match status" value="1"/>
</dbReference>
<feature type="transmembrane region" description="Helical" evidence="6">
    <location>
        <begin position="250"/>
        <end position="276"/>
    </location>
</feature>
<dbReference type="GeneID" id="6072948"/>
<evidence type="ECO:0000256" key="6">
    <source>
        <dbReference type="SAM" id="Phobius"/>
    </source>
</evidence>
<dbReference type="InParanoid" id="B0D0W2"/>
<evidence type="ECO:0000256" key="1">
    <source>
        <dbReference type="ARBA" id="ARBA00004141"/>
    </source>
</evidence>
<protein>
    <submittedName>
        <fullName evidence="8">Predicted protein</fullName>
    </submittedName>
</protein>
<evidence type="ECO:0000256" key="3">
    <source>
        <dbReference type="ARBA" id="ARBA00022692"/>
    </source>
</evidence>
<dbReference type="STRING" id="486041.B0D0W2"/>
<keyword evidence="4 6" id="KW-1133">Transmembrane helix</keyword>
<accession>B0D0W2</accession>
<feature type="transmembrane region" description="Helical" evidence="6">
    <location>
        <begin position="26"/>
        <end position="55"/>
    </location>
</feature>
<evidence type="ECO:0000256" key="4">
    <source>
        <dbReference type="ARBA" id="ARBA00022989"/>
    </source>
</evidence>
<comment type="subcellular location">
    <subcellularLocation>
        <location evidence="1">Membrane</location>
        <topology evidence="1">Multi-pass membrane protein</topology>
    </subcellularLocation>
</comment>
<dbReference type="GO" id="GO:0016020">
    <property type="term" value="C:membrane"/>
    <property type="evidence" value="ECO:0007669"/>
    <property type="project" value="UniProtKB-SubCell"/>
</dbReference>
<name>B0D0W2_LACBS</name>
<feature type="signal peptide" evidence="7">
    <location>
        <begin position="1"/>
        <end position="16"/>
    </location>
</feature>
<keyword evidence="7" id="KW-0732">Signal</keyword>
<evidence type="ECO:0000256" key="5">
    <source>
        <dbReference type="ARBA" id="ARBA00023136"/>
    </source>
</evidence>
<comment type="similarity">
    <text evidence="2">Belongs to the TMEM19 family.</text>
</comment>
<sequence>MSLLPLFLAILLSVHGLRKKSLSPSGAVTAFVIGFLTMAGGLRMFGVALIGFYLIGSRATKCQYVYDNRPTNNTEAVVLLDGKEKKTKLEESYQEGGYRTGWQVLSNSAAAVAAAFTWNSVFVPGSIHANMATILGLHTGKMLGLTNPMIYDGAWCPLDASISNGWSRALVLAALGHFACCLGDTLGSELGILSDSPPRLVTTFKRVPPGTNGAMSLGGTLASVVGGAIVGALMGISLTLENVQCSPKEVLTTMIVLGMVGGGIGSLIDSVMGATIQRTRYSTAKKMVLQDGSTFGGDIKIISGWNLLTNNQVNLLSSVICAALLLST</sequence>
<dbReference type="KEGG" id="lbc:LACBIDRAFT_313804"/>
<organism evidence="9">
    <name type="scientific">Laccaria bicolor (strain S238N-H82 / ATCC MYA-4686)</name>
    <name type="common">Bicoloured deceiver</name>
    <name type="synonym">Laccaria laccata var. bicolor</name>
    <dbReference type="NCBI Taxonomy" id="486041"/>
    <lineage>
        <taxon>Eukaryota</taxon>
        <taxon>Fungi</taxon>
        <taxon>Dikarya</taxon>
        <taxon>Basidiomycota</taxon>
        <taxon>Agaricomycotina</taxon>
        <taxon>Agaricomycetes</taxon>
        <taxon>Agaricomycetidae</taxon>
        <taxon>Agaricales</taxon>
        <taxon>Agaricineae</taxon>
        <taxon>Hydnangiaceae</taxon>
        <taxon>Laccaria</taxon>
    </lineage>
</organism>
<evidence type="ECO:0000256" key="2">
    <source>
        <dbReference type="ARBA" id="ARBA00009012"/>
    </source>
</evidence>
<gene>
    <name evidence="8" type="ORF">LACBIDRAFT_313804</name>
</gene>
<dbReference type="InterPro" id="IPR002794">
    <property type="entry name" value="DUF92_TMEM19"/>
</dbReference>
<dbReference type="Proteomes" id="UP000001194">
    <property type="component" value="Unassembled WGS sequence"/>
</dbReference>